<dbReference type="AlphaFoldDB" id="A0A2I2FH01"/>
<evidence type="ECO:0000256" key="2">
    <source>
        <dbReference type="ARBA" id="ARBA00022827"/>
    </source>
</evidence>
<evidence type="ECO:0000256" key="1">
    <source>
        <dbReference type="ARBA" id="ARBA00022630"/>
    </source>
</evidence>
<protein>
    <recommendedName>
        <fullName evidence="7">FAD/NAD(P)-binding domain-containing protein</fullName>
    </recommendedName>
</protein>
<keyword evidence="1" id="KW-0285">Flavoprotein</keyword>
<evidence type="ECO:0008006" key="7">
    <source>
        <dbReference type="Google" id="ProtNLM"/>
    </source>
</evidence>
<sequence length="720" mass="79344">MTERDALVQEYEILRATSRSFAIHAKIGYGLYGLVAAKTYLQVTGAYDVSSEEKDTASNPEVPPVFTSSSSSSGSSTGSVEVDIIPTVLIIDAAKSLGGTWAQERLYPNLLSQNSYGLYEYSDLPLGDALRDSESLEGEDPAGQFIPGWKIHRYLQVWCEKWGLLGRMRFGWRVVSIRRLLTGEWEVRVIISHEDCQDSSITLICDKLILATGLTSEPNIPNIPDETEAGEKDCLPRIHAKEVGQYCRENLGYRPIPRAKKKKKDSDEIRTLDEQKLRTVVVQGGAKSSFDFVHLFASLHRDVPLHSLDSKHPTKVQVHWVIREKNAGLAWMAPPESKLPNGRFAPSDKAASTRLVGMLTPCVYNTPKRIAISRPTGADAWGWRPRVEGTWWCRLLHGNPVGRLAVRRLWNSIDRDIKMSAGYDSDSKMEKLRPGSSVIDCAASGGIANHPNFWETLRGENVHVHRADITAFTESACNPTVHLDNGDVIPDADLIVHATGWKPVASIPFEPASLAYTLGLACSVEKLAQQPCDGISRLLSAWDELDSKIESKMRCVFDANKFRALRRASESTSYRLFRRMVPPSLAAQGDHSFVVLGVVLSSTVAVVAEVQALWAAAFLTGALDGEGHSCGGLPSPLQINGCVEDGLREAVSEDVVWGKLTGSGLDVDAIHYNDILLRDLGLNPYRLGGGCFNELMGTYGPAAYAGIVDEWLRRREEDKY</sequence>
<dbReference type="GeneID" id="36522079"/>
<accession>A0A2I2FH01</accession>
<dbReference type="SUPFAM" id="SSF51905">
    <property type="entry name" value="FAD/NAD(P)-binding domain"/>
    <property type="match status" value="1"/>
</dbReference>
<organism evidence="5 6">
    <name type="scientific">Aspergillus candidus</name>
    <dbReference type="NCBI Taxonomy" id="41067"/>
    <lineage>
        <taxon>Eukaryota</taxon>
        <taxon>Fungi</taxon>
        <taxon>Dikarya</taxon>
        <taxon>Ascomycota</taxon>
        <taxon>Pezizomycotina</taxon>
        <taxon>Eurotiomycetes</taxon>
        <taxon>Eurotiomycetidae</taxon>
        <taxon>Eurotiales</taxon>
        <taxon>Aspergillaceae</taxon>
        <taxon>Aspergillus</taxon>
        <taxon>Aspergillus subgen. Circumdati</taxon>
    </lineage>
</organism>
<feature type="compositionally biased region" description="Low complexity" evidence="4">
    <location>
        <begin position="67"/>
        <end position="79"/>
    </location>
</feature>
<evidence type="ECO:0000256" key="3">
    <source>
        <dbReference type="ARBA" id="ARBA00023002"/>
    </source>
</evidence>
<dbReference type="RefSeq" id="XP_024673906.1">
    <property type="nucleotide sequence ID" value="XM_024814919.1"/>
</dbReference>
<dbReference type="PANTHER" id="PTHR23023">
    <property type="entry name" value="DIMETHYLANILINE MONOOXYGENASE"/>
    <property type="match status" value="1"/>
</dbReference>
<dbReference type="GO" id="GO:0016491">
    <property type="term" value="F:oxidoreductase activity"/>
    <property type="evidence" value="ECO:0007669"/>
    <property type="project" value="UniProtKB-KW"/>
</dbReference>
<reference evidence="5 6" key="1">
    <citation type="submission" date="2017-12" db="EMBL/GenBank/DDBJ databases">
        <authorList>
            <consortium name="DOE Joint Genome Institute"/>
            <person name="Haridas S."/>
            <person name="Kjaerbolling I."/>
            <person name="Vesth T.C."/>
            <person name="Frisvad J.C."/>
            <person name="Nybo J.L."/>
            <person name="Theobald S."/>
            <person name="Kuo A."/>
            <person name="Bowyer P."/>
            <person name="Matsuda Y."/>
            <person name="Mondo S."/>
            <person name="Lyhne E.K."/>
            <person name="Kogle M.E."/>
            <person name="Clum A."/>
            <person name="Lipzen A."/>
            <person name="Salamov A."/>
            <person name="Ngan C.Y."/>
            <person name="Daum C."/>
            <person name="Chiniquy J."/>
            <person name="Barry K."/>
            <person name="LaButti K."/>
            <person name="Simmons B.A."/>
            <person name="Magnuson J.K."/>
            <person name="Mortensen U.H."/>
            <person name="Larsen T.O."/>
            <person name="Grigoriev I.V."/>
            <person name="Baker S.E."/>
            <person name="Andersen M.R."/>
            <person name="Nordberg H.P."/>
            <person name="Cantor M.N."/>
            <person name="Hua S.X."/>
        </authorList>
    </citation>
    <scope>NUCLEOTIDE SEQUENCE [LARGE SCALE GENOMIC DNA]</scope>
    <source>
        <strain evidence="5 6">CBS 102.13</strain>
    </source>
</reference>
<dbReference type="EMBL" id="KZ559127">
    <property type="protein sequence ID" value="PLB39894.1"/>
    <property type="molecule type" value="Genomic_DNA"/>
</dbReference>
<keyword evidence="2" id="KW-0274">FAD</keyword>
<dbReference type="STRING" id="41067.A0A2I2FH01"/>
<name>A0A2I2FH01_ASPCN</name>
<keyword evidence="3" id="KW-0560">Oxidoreductase</keyword>
<dbReference type="OrthoDB" id="2915840at2759"/>
<dbReference type="InterPro" id="IPR050346">
    <property type="entry name" value="FMO-like"/>
</dbReference>
<keyword evidence="6" id="KW-1185">Reference proteome</keyword>
<gene>
    <name evidence="5" type="ORF">BDW47DRAFT_116363</name>
</gene>
<dbReference type="Gene3D" id="3.50.50.60">
    <property type="entry name" value="FAD/NAD(P)-binding domain"/>
    <property type="match status" value="1"/>
</dbReference>
<dbReference type="Proteomes" id="UP000234585">
    <property type="component" value="Unassembled WGS sequence"/>
</dbReference>
<feature type="region of interest" description="Disordered" evidence="4">
    <location>
        <begin position="52"/>
        <end position="79"/>
    </location>
</feature>
<evidence type="ECO:0000313" key="5">
    <source>
        <dbReference type="EMBL" id="PLB39894.1"/>
    </source>
</evidence>
<proteinExistence type="predicted"/>
<dbReference type="InterPro" id="IPR036188">
    <property type="entry name" value="FAD/NAD-bd_sf"/>
</dbReference>
<evidence type="ECO:0000313" key="6">
    <source>
        <dbReference type="Proteomes" id="UP000234585"/>
    </source>
</evidence>
<evidence type="ECO:0000256" key="4">
    <source>
        <dbReference type="SAM" id="MobiDB-lite"/>
    </source>
</evidence>